<dbReference type="AlphaFoldDB" id="A0A0E9XVG6"/>
<evidence type="ECO:0000313" key="1">
    <source>
        <dbReference type="EMBL" id="JAI06392.1"/>
    </source>
</evidence>
<reference evidence="1" key="1">
    <citation type="submission" date="2014-11" db="EMBL/GenBank/DDBJ databases">
        <authorList>
            <person name="Amaro Gonzalez C."/>
        </authorList>
    </citation>
    <scope>NUCLEOTIDE SEQUENCE</scope>
</reference>
<accession>A0A0E9XVG6</accession>
<protein>
    <submittedName>
        <fullName evidence="1">Uncharacterized protein</fullName>
    </submittedName>
</protein>
<proteinExistence type="predicted"/>
<organism evidence="1">
    <name type="scientific">Anguilla anguilla</name>
    <name type="common">European freshwater eel</name>
    <name type="synonym">Muraena anguilla</name>
    <dbReference type="NCBI Taxonomy" id="7936"/>
    <lineage>
        <taxon>Eukaryota</taxon>
        <taxon>Metazoa</taxon>
        <taxon>Chordata</taxon>
        <taxon>Craniata</taxon>
        <taxon>Vertebrata</taxon>
        <taxon>Euteleostomi</taxon>
        <taxon>Actinopterygii</taxon>
        <taxon>Neopterygii</taxon>
        <taxon>Teleostei</taxon>
        <taxon>Anguilliformes</taxon>
        <taxon>Anguillidae</taxon>
        <taxon>Anguilla</taxon>
    </lineage>
</organism>
<reference evidence="1" key="2">
    <citation type="journal article" date="2015" name="Fish Shellfish Immunol.">
        <title>Early steps in the European eel (Anguilla anguilla)-Vibrio vulnificus interaction in the gills: Role of the RtxA13 toxin.</title>
        <authorList>
            <person name="Callol A."/>
            <person name="Pajuelo D."/>
            <person name="Ebbesson L."/>
            <person name="Teles M."/>
            <person name="MacKenzie S."/>
            <person name="Amaro C."/>
        </authorList>
    </citation>
    <scope>NUCLEOTIDE SEQUENCE</scope>
</reference>
<dbReference type="EMBL" id="GBXM01002186">
    <property type="protein sequence ID" value="JAI06392.1"/>
    <property type="molecule type" value="Transcribed_RNA"/>
</dbReference>
<name>A0A0E9XVG6_ANGAN</name>
<sequence>MVSLLYIKYPLVFTAAGNSMLFSSMPFSS</sequence>